<comment type="caution">
    <text evidence="6">The sequence shown here is derived from an EMBL/GenBank/DDBJ whole genome shotgun (WGS) entry which is preliminary data.</text>
</comment>
<evidence type="ECO:0000313" key="6">
    <source>
        <dbReference type="EMBL" id="MBB5716523.1"/>
    </source>
</evidence>
<name>A0A7W9BG32_9SPHN</name>
<evidence type="ECO:0000256" key="3">
    <source>
        <dbReference type="ARBA" id="ARBA00023239"/>
    </source>
</evidence>
<keyword evidence="3" id="KW-0456">Lyase</keyword>
<keyword evidence="5" id="KW-0732">Signal</keyword>
<evidence type="ECO:0000256" key="4">
    <source>
        <dbReference type="ARBA" id="ARBA00023317"/>
    </source>
</evidence>
<sequence length="85" mass="8987">MLIVTIAAILVASIRLNFADTGAMARAPSPKRRALNVTLGKGAEMGWFEHGSTIICFVPSGVVLAPGLCEDESIRAGQRMTQLTS</sequence>
<dbReference type="Pfam" id="PF02666">
    <property type="entry name" value="PS_Dcarbxylase"/>
    <property type="match status" value="1"/>
</dbReference>
<keyword evidence="4" id="KW-0670">Pyruvate</keyword>
<gene>
    <name evidence="6" type="ORF">FHS94_003389</name>
</gene>
<evidence type="ECO:0000256" key="5">
    <source>
        <dbReference type="SAM" id="SignalP"/>
    </source>
</evidence>
<dbReference type="EMBL" id="JACIJK010000011">
    <property type="protein sequence ID" value="MBB5716523.1"/>
    <property type="molecule type" value="Genomic_DNA"/>
</dbReference>
<dbReference type="GO" id="GO:0004609">
    <property type="term" value="F:phosphatidylserine decarboxylase activity"/>
    <property type="evidence" value="ECO:0007669"/>
    <property type="project" value="InterPro"/>
</dbReference>
<keyword evidence="2" id="KW-0865">Zymogen</keyword>
<dbReference type="GO" id="GO:0008654">
    <property type="term" value="P:phospholipid biosynthetic process"/>
    <property type="evidence" value="ECO:0007669"/>
    <property type="project" value="InterPro"/>
</dbReference>
<proteinExistence type="predicted"/>
<evidence type="ECO:0000313" key="7">
    <source>
        <dbReference type="Proteomes" id="UP000546200"/>
    </source>
</evidence>
<evidence type="ECO:0000256" key="2">
    <source>
        <dbReference type="ARBA" id="ARBA00023145"/>
    </source>
</evidence>
<organism evidence="6 7">
    <name type="scientific">Sphingomonas aerophila</name>
    <dbReference type="NCBI Taxonomy" id="1344948"/>
    <lineage>
        <taxon>Bacteria</taxon>
        <taxon>Pseudomonadati</taxon>
        <taxon>Pseudomonadota</taxon>
        <taxon>Alphaproteobacteria</taxon>
        <taxon>Sphingomonadales</taxon>
        <taxon>Sphingomonadaceae</taxon>
        <taxon>Sphingomonas</taxon>
    </lineage>
</organism>
<feature type="chain" id="PRO_5031177702" evidence="5">
    <location>
        <begin position="20"/>
        <end position="85"/>
    </location>
</feature>
<evidence type="ECO:0000256" key="1">
    <source>
        <dbReference type="ARBA" id="ARBA00022793"/>
    </source>
</evidence>
<protein>
    <submittedName>
        <fullName evidence="6">Phosphatidylserine decarboxylase</fullName>
    </submittedName>
</protein>
<dbReference type="Proteomes" id="UP000546200">
    <property type="component" value="Unassembled WGS sequence"/>
</dbReference>
<keyword evidence="7" id="KW-1185">Reference proteome</keyword>
<dbReference type="AlphaFoldDB" id="A0A7W9BG32"/>
<accession>A0A7W9BG32</accession>
<keyword evidence="1" id="KW-0210">Decarboxylase</keyword>
<feature type="signal peptide" evidence="5">
    <location>
        <begin position="1"/>
        <end position="19"/>
    </location>
</feature>
<dbReference type="RefSeq" id="WP_184059868.1">
    <property type="nucleotide sequence ID" value="NZ_JACIJK010000011.1"/>
</dbReference>
<reference evidence="6 7" key="1">
    <citation type="submission" date="2020-08" db="EMBL/GenBank/DDBJ databases">
        <title>Genomic Encyclopedia of Type Strains, Phase IV (KMG-IV): sequencing the most valuable type-strain genomes for metagenomic binning, comparative biology and taxonomic classification.</title>
        <authorList>
            <person name="Goeker M."/>
        </authorList>
    </citation>
    <scope>NUCLEOTIDE SEQUENCE [LARGE SCALE GENOMIC DNA]</scope>
    <source>
        <strain evidence="6 7">DSM 100044</strain>
    </source>
</reference>
<dbReference type="InterPro" id="IPR003817">
    <property type="entry name" value="PS_Dcarbxylase"/>
</dbReference>